<comment type="cofactor">
    <cofactor evidence="1 8 9">
        <name>pyridoxal 5'-phosphate</name>
        <dbReference type="ChEBI" id="CHEBI:597326"/>
    </cofactor>
</comment>
<dbReference type="FunFam" id="3.40.640.10:FF:000007">
    <property type="entry name" value="glycine dehydrogenase (Decarboxylating), mitochondrial"/>
    <property type="match status" value="1"/>
</dbReference>
<evidence type="ECO:0000313" key="12">
    <source>
        <dbReference type="EMBL" id="SHF53876.1"/>
    </source>
</evidence>
<dbReference type="SUPFAM" id="SSF53383">
    <property type="entry name" value="PLP-dependent transferases"/>
    <property type="match status" value="2"/>
</dbReference>
<dbReference type="OrthoDB" id="9801272at2"/>
<dbReference type="STRING" id="494016.SAMN04487965_2190"/>
<feature type="modified residue" description="N6-(pyridoxal phosphate)lysine" evidence="8 9">
    <location>
        <position position="710"/>
    </location>
</feature>
<dbReference type="FunFam" id="3.90.1150.10:FF:000007">
    <property type="entry name" value="Glycine dehydrogenase (decarboxylating), mitochondrial"/>
    <property type="match status" value="1"/>
</dbReference>
<dbReference type="AlphaFoldDB" id="A0A1M5CGQ0"/>
<name>A0A1M5CGQ0_9GAMM</name>
<dbReference type="InterPro" id="IPR020581">
    <property type="entry name" value="GDC_P"/>
</dbReference>
<keyword evidence="6 8" id="KW-0560">Oxidoreductase</keyword>
<feature type="domain" description="Glycine cleavage system P-protein N-terminal" evidence="10">
    <location>
        <begin position="18"/>
        <end position="441"/>
    </location>
</feature>
<dbReference type="NCBIfam" id="NF003346">
    <property type="entry name" value="PRK04366.1"/>
    <property type="match status" value="1"/>
</dbReference>
<comment type="subunit">
    <text evidence="4 8">The glycine cleavage system is composed of four proteins: P, T, L and H.</text>
</comment>
<dbReference type="GO" id="GO:0030170">
    <property type="term" value="F:pyridoxal phosphate binding"/>
    <property type="evidence" value="ECO:0007669"/>
    <property type="project" value="TreeGrafter"/>
</dbReference>
<dbReference type="GO" id="GO:0016594">
    <property type="term" value="F:glycine binding"/>
    <property type="evidence" value="ECO:0007669"/>
    <property type="project" value="TreeGrafter"/>
</dbReference>
<evidence type="ECO:0000259" key="10">
    <source>
        <dbReference type="Pfam" id="PF02347"/>
    </source>
</evidence>
<reference evidence="13" key="1">
    <citation type="submission" date="2016-11" db="EMBL/GenBank/DDBJ databases">
        <authorList>
            <person name="Varghese N."/>
            <person name="Submissions S."/>
        </authorList>
    </citation>
    <scope>NUCLEOTIDE SEQUENCE [LARGE SCALE GENOMIC DNA]</scope>
    <source>
        <strain evidence="13">CGMCC 1.7063</strain>
    </source>
</reference>
<dbReference type="InterPro" id="IPR049316">
    <property type="entry name" value="GDC-P_C"/>
</dbReference>
<dbReference type="HAMAP" id="MF_00711">
    <property type="entry name" value="GcvP"/>
    <property type="match status" value="1"/>
</dbReference>
<protein>
    <recommendedName>
        <fullName evidence="8">Glycine dehydrogenase (decarboxylating)</fullName>
        <ecNumber evidence="8">1.4.4.2</ecNumber>
    </recommendedName>
    <alternativeName>
        <fullName evidence="8">Glycine cleavage system P-protein</fullName>
    </alternativeName>
    <alternativeName>
        <fullName evidence="8">Glycine decarboxylase</fullName>
    </alternativeName>
    <alternativeName>
        <fullName evidence="8">Glycine dehydrogenase (aminomethyl-transferring)</fullName>
    </alternativeName>
</protein>
<evidence type="ECO:0000256" key="9">
    <source>
        <dbReference type="PIRSR" id="PIRSR603437-50"/>
    </source>
</evidence>
<dbReference type="FunFam" id="3.40.640.10:FF:000005">
    <property type="entry name" value="Glycine dehydrogenase (decarboxylating), mitochondrial"/>
    <property type="match status" value="1"/>
</dbReference>
<dbReference type="GO" id="GO:0005829">
    <property type="term" value="C:cytosol"/>
    <property type="evidence" value="ECO:0007669"/>
    <property type="project" value="TreeGrafter"/>
</dbReference>
<dbReference type="Gene3D" id="3.40.640.10">
    <property type="entry name" value="Type I PLP-dependent aspartate aminotransferase-like (Major domain)"/>
    <property type="match status" value="2"/>
</dbReference>
<sequence>MTQPSLQQLEQHDAFISRHIGPDAEQVQAMLKTLGVSSLDELIEKTVPEAIRKTDELDLADAVNEVEALAELKALAGRNKIYRTFIGMGYHDTITPNVILRNVLENPGWYTAYTPYQPEIAQGRLEGLLNFQQMIMDLTGMELANASMLDEGTAAAEAMAMCKRQVKRNKSNVFFVDRDCHPQTIAVVKTRAEHFGFEVVVGDVEKELPADLFGALLQYPGTTGVVRDLSDIIAKVHEANGLVTVAADLMSLVALKAPGDMGADVVVGCNQRFGIPMGYGGPHAGFFAFREAYKRSAPGRIIGVSVDSKGKRALRMAMQTREQHIRREKANSNICTSQVLLAVMSAFYAIYHGPEGLKTIAARIQRLADILAAALKKEGFDLAHDSWFDTLTVTVGGKQGEIYQRALDAEINLRKVGADALGVSLNETTTLQDVSDIINAFTGTAHSLDLRALDSEIAAKGPQGLPNSLVRSSEFLTHPVFNTYHSETEMLRYLKSLESKDIALNHSMIPLGSCTMKLNATAEMIPVTWPEFGKLHPFAPADQAQGYAEMFQQLEQMLAACTGYDAVSLQPNAGSQGEYAGLVAIKKYFEAKGETQRDICLIPASAHGTNPASAMMVSMKVVVVACDNKGNVDIDDLKAKIEEHGDRIAALMVTYPSTHGVFEEGIREICDLVHQAGGQVYIDGANMNALIGVAAPGQFGGDVSHLNLHKTFCIPHGGGGPGMGPIAVGKHLEPYLAGHPVTEVPGTDTANGTISAAPWGSASILPISWMYIRMMGKQGMKRATEMAILNANYVARKLSEHYSLLYTGTNGFVAHECLVDLRPLKEASGISEEDIAKRLMDFGFHAPTMSFPVAGTLMIEPTESESQEELDRFIMAMATIRQEIQDVIDGKHSAEDNPLHNAPHTLDDVMADQWAHSYSRDVAGRPAAWLKEHKVWPASNRIDNVYGDRNLICSCPPVESYME</sequence>
<dbReference type="GO" id="GO:0005960">
    <property type="term" value="C:glycine cleavage complex"/>
    <property type="evidence" value="ECO:0007669"/>
    <property type="project" value="TreeGrafter"/>
</dbReference>
<evidence type="ECO:0000259" key="11">
    <source>
        <dbReference type="Pfam" id="PF21478"/>
    </source>
</evidence>
<evidence type="ECO:0000256" key="4">
    <source>
        <dbReference type="ARBA" id="ARBA00011690"/>
    </source>
</evidence>
<dbReference type="Pfam" id="PF02347">
    <property type="entry name" value="GDC-P"/>
    <property type="match status" value="2"/>
</dbReference>
<evidence type="ECO:0000256" key="8">
    <source>
        <dbReference type="HAMAP-Rule" id="MF_00711"/>
    </source>
</evidence>
<dbReference type="PANTHER" id="PTHR11773:SF1">
    <property type="entry name" value="GLYCINE DEHYDROGENASE (DECARBOXYLATING), MITOCHONDRIAL"/>
    <property type="match status" value="1"/>
</dbReference>
<feature type="domain" description="Glycine dehydrogenase C-terminal" evidence="11">
    <location>
        <begin position="783"/>
        <end position="904"/>
    </location>
</feature>
<evidence type="ECO:0000256" key="1">
    <source>
        <dbReference type="ARBA" id="ARBA00001933"/>
    </source>
</evidence>
<keyword evidence="5 8" id="KW-0663">Pyridoxal phosphate</keyword>
<evidence type="ECO:0000256" key="5">
    <source>
        <dbReference type="ARBA" id="ARBA00022898"/>
    </source>
</evidence>
<dbReference type="InterPro" id="IPR049315">
    <property type="entry name" value="GDC-P_N"/>
</dbReference>
<evidence type="ECO:0000256" key="6">
    <source>
        <dbReference type="ARBA" id="ARBA00023002"/>
    </source>
</evidence>
<accession>A0A1M5CGQ0</accession>
<dbReference type="InterPro" id="IPR015424">
    <property type="entry name" value="PyrdxlP-dep_Trfase"/>
</dbReference>
<feature type="domain" description="Glycine cleavage system P-protein N-terminal" evidence="10">
    <location>
        <begin position="479"/>
        <end position="738"/>
    </location>
</feature>
<evidence type="ECO:0000256" key="7">
    <source>
        <dbReference type="ARBA" id="ARBA00049026"/>
    </source>
</evidence>
<dbReference type="InterPro" id="IPR015421">
    <property type="entry name" value="PyrdxlP-dep_Trfase_major"/>
</dbReference>
<dbReference type="InterPro" id="IPR015422">
    <property type="entry name" value="PyrdxlP-dep_Trfase_small"/>
</dbReference>
<dbReference type="GO" id="GO:0019464">
    <property type="term" value="P:glycine decarboxylation via glycine cleavage system"/>
    <property type="evidence" value="ECO:0007669"/>
    <property type="project" value="UniProtKB-UniRule"/>
</dbReference>
<keyword evidence="13" id="KW-1185">Reference proteome</keyword>
<gene>
    <name evidence="8" type="primary">gcvP</name>
    <name evidence="12" type="ORF">SAMN04487965_2190</name>
</gene>
<dbReference type="InterPro" id="IPR003437">
    <property type="entry name" value="GcvP"/>
</dbReference>
<dbReference type="GO" id="GO:0004375">
    <property type="term" value="F:glycine dehydrogenase (decarboxylating) activity"/>
    <property type="evidence" value="ECO:0007669"/>
    <property type="project" value="UniProtKB-EC"/>
</dbReference>
<evidence type="ECO:0000313" key="13">
    <source>
        <dbReference type="Proteomes" id="UP000184170"/>
    </source>
</evidence>
<evidence type="ECO:0000256" key="2">
    <source>
        <dbReference type="ARBA" id="ARBA00003788"/>
    </source>
</evidence>
<dbReference type="Proteomes" id="UP000184170">
    <property type="component" value="Unassembled WGS sequence"/>
</dbReference>
<organism evidence="12 13">
    <name type="scientific">Microbulbifer donghaiensis</name>
    <dbReference type="NCBI Taxonomy" id="494016"/>
    <lineage>
        <taxon>Bacteria</taxon>
        <taxon>Pseudomonadati</taxon>
        <taxon>Pseudomonadota</taxon>
        <taxon>Gammaproteobacteria</taxon>
        <taxon>Cellvibrionales</taxon>
        <taxon>Microbulbiferaceae</taxon>
        <taxon>Microbulbifer</taxon>
    </lineage>
</organism>
<dbReference type="Pfam" id="PF21478">
    <property type="entry name" value="GcvP2_C"/>
    <property type="match status" value="1"/>
</dbReference>
<dbReference type="Gene3D" id="3.90.1150.10">
    <property type="entry name" value="Aspartate Aminotransferase, domain 1"/>
    <property type="match status" value="2"/>
</dbReference>
<dbReference type="PANTHER" id="PTHR11773">
    <property type="entry name" value="GLYCINE DEHYDROGENASE, DECARBOXYLATING"/>
    <property type="match status" value="1"/>
</dbReference>
<dbReference type="NCBIfam" id="TIGR00461">
    <property type="entry name" value="gcvP"/>
    <property type="match status" value="1"/>
</dbReference>
<comment type="function">
    <text evidence="2 8">The glycine cleavage system catalyzes the degradation of glycine. The P protein binds the alpha-amino group of glycine through its pyridoxal phosphate cofactor; CO(2) is released and the remaining methylamine moiety is then transferred to the lipoamide cofactor of the H protein.</text>
</comment>
<evidence type="ECO:0000256" key="3">
    <source>
        <dbReference type="ARBA" id="ARBA00010756"/>
    </source>
</evidence>
<dbReference type="CDD" id="cd00613">
    <property type="entry name" value="GDC-P"/>
    <property type="match status" value="2"/>
</dbReference>
<proteinExistence type="inferred from homology"/>
<comment type="similarity">
    <text evidence="3 8">Belongs to the GcvP family.</text>
</comment>
<dbReference type="EC" id="1.4.4.2" evidence="8"/>
<dbReference type="EMBL" id="FQVA01000002">
    <property type="protein sequence ID" value="SHF53876.1"/>
    <property type="molecule type" value="Genomic_DNA"/>
</dbReference>
<dbReference type="RefSeq" id="WP_073275040.1">
    <property type="nucleotide sequence ID" value="NZ_FQVA01000002.1"/>
</dbReference>
<comment type="catalytic activity">
    <reaction evidence="7 8">
        <text>N(6)-[(R)-lipoyl]-L-lysyl-[glycine-cleavage complex H protein] + glycine + H(+) = N(6)-[(R)-S(8)-aminomethyldihydrolipoyl]-L-lysyl-[glycine-cleavage complex H protein] + CO2</text>
        <dbReference type="Rhea" id="RHEA:24304"/>
        <dbReference type="Rhea" id="RHEA-COMP:10494"/>
        <dbReference type="Rhea" id="RHEA-COMP:10495"/>
        <dbReference type="ChEBI" id="CHEBI:15378"/>
        <dbReference type="ChEBI" id="CHEBI:16526"/>
        <dbReference type="ChEBI" id="CHEBI:57305"/>
        <dbReference type="ChEBI" id="CHEBI:83099"/>
        <dbReference type="ChEBI" id="CHEBI:83143"/>
        <dbReference type="EC" id="1.4.4.2"/>
    </reaction>
</comment>